<feature type="non-terminal residue" evidence="2">
    <location>
        <position position="1"/>
    </location>
</feature>
<dbReference type="STRING" id="1283841.A0A084QX32"/>
<dbReference type="PANTHER" id="PTHR44051:SF3">
    <property type="entry name" value="TRANSCRIPTIONAL REGULATOR URE2"/>
    <property type="match status" value="1"/>
</dbReference>
<dbReference type="SUPFAM" id="SSF47616">
    <property type="entry name" value="GST C-terminal domain-like"/>
    <property type="match status" value="1"/>
</dbReference>
<keyword evidence="3" id="KW-1185">Reference proteome</keyword>
<proteinExistence type="predicted"/>
<evidence type="ECO:0000313" key="3">
    <source>
        <dbReference type="Proteomes" id="UP000028524"/>
    </source>
</evidence>
<dbReference type="PANTHER" id="PTHR44051">
    <property type="entry name" value="GLUTATHIONE S-TRANSFERASE-RELATED"/>
    <property type="match status" value="1"/>
</dbReference>
<evidence type="ECO:0000259" key="1">
    <source>
        <dbReference type="Pfam" id="PF00043"/>
    </source>
</evidence>
<protein>
    <recommendedName>
        <fullName evidence="1">Glutathione S-transferase C-terminal domain-containing protein</fullName>
    </recommendedName>
</protein>
<name>A0A084QX32_STAC4</name>
<sequence>GAKGEYLQERVVPNATVVVPPGFRAGSVFWPSGISAKVRYGNEVKRVAGVLDGVLAESEWLVDKCTYADLAFTMWNMQVAFFMGSRTGEHARNPDAFPHFTKWQNACLSRDIIKKVLNVLGDKEVRS</sequence>
<dbReference type="InterPro" id="IPR036282">
    <property type="entry name" value="Glutathione-S-Trfase_C_sf"/>
</dbReference>
<dbReference type="Pfam" id="PF00043">
    <property type="entry name" value="GST_C"/>
    <property type="match status" value="1"/>
</dbReference>
<feature type="domain" description="Glutathione S-transferase C-terminal" evidence="1">
    <location>
        <begin position="43"/>
        <end position="111"/>
    </location>
</feature>
<dbReference type="EMBL" id="KL659844">
    <property type="protein sequence ID" value="KFA68517.1"/>
    <property type="molecule type" value="Genomic_DNA"/>
</dbReference>
<evidence type="ECO:0000313" key="2">
    <source>
        <dbReference type="EMBL" id="KFA68517.1"/>
    </source>
</evidence>
<dbReference type="InterPro" id="IPR004046">
    <property type="entry name" value="GST_C"/>
</dbReference>
<dbReference type="OrthoDB" id="422574at2759"/>
<dbReference type="HOGENOM" id="CLU_1975905_0_0_1"/>
<accession>A0A084QX32</accession>
<organism evidence="2 3">
    <name type="scientific">Stachybotrys chlorohalonatus (strain IBT 40285)</name>
    <dbReference type="NCBI Taxonomy" id="1283841"/>
    <lineage>
        <taxon>Eukaryota</taxon>
        <taxon>Fungi</taxon>
        <taxon>Dikarya</taxon>
        <taxon>Ascomycota</taxon>
        <taxon>Pezizomycotina</taxon>
        <taxon>Sordariomycetes</taxon>
        <taxon>Hypocreomycetidae</taxon>
        <taxon>Hypocreales</taxon>
        <taxon>Stachybotryaceae</taxon>
        <taxon>Stachybotrys</taxon>
    </lineage>
</organism>
<dbReference type="AlphaFoldDB" id="A0A084QX32"/>
<gene>
    <name evidence="2" type="ORF">S40285_09402</name>
</gene>
<dbReference type="Gene3D" id="1.20.1050.10">
    <property type="match status" value="1"/>
</dbReference>
<dbReference type="Proteomes" id="UP000028524">
    <property type="component" value="Unassembled WGS sequence"/>
</dbReference>
<reference evidence="2 3" key="1">
    <citation type="journal article" date="2014" name="BMC Genomics">
        <title>Comparative genome sequencing reveals chemotype-specific gene clusters in the toxigenic black mold Stachybotrys.</title>
        <authorList>
            <person name="Semeiks J."/>
            <person name="Borek D."/>
            <person name="Otwinowski Z."/>
            <person name="Grishin N.V."/>
        </authorList>
    </citation>
    <scope>NUCLEOTIDE SEQUENCE [LARGE SCALE GENOMIC DNA]</scope>
    <source>
        <strain evidence="2 3">IBT 40285</strain>
    </source>
</reference>
<dbReference type="InParanoid" id="A0A084QX32"/>